<dbReference type="PANTHER" id="PTHR31889">
    <property type="entry name" value="FUCOSYLTRANSFERASE 2-RELATED"/>
    <property type="match status" value="1"/>
</dbReference>
<gene>
    <name evidence="6" type="ORF">CBR_g62248</name>
</gene>
<dbReference type="GO" id="GO:0008107">
    <property type="term" value="F:galactoside 2-alpha-L-fucosyltransferase activity"/>
    <property type="evidence" value="ECO:0007669"/>
    <property type="project" value="InterPro"/>
</dbReference>
<dbReference type="Proteomes" id="UP000265515">
    <property type="component" value="Unassembled WGS sequence"/>
</dbReference>
<evidence type="ECO:0000256" key="4">
    <source>
        <dbReference type="ARBA" id="ARBA00023180"/>
    </source>
</evidence>
<dbReference type="OrthoDB" id="2012888at2759"/>
<dbReference type="GO" id="GO:0042546">
    <property type="term" value="P:cell wall biogenesis"/>
    <property type="evidence" value="ECO:0007669"/>
    <property type="project" value="InterPro"/>
</dbReference>
<comment type="caution">
    <text evidence="6">The sequence shown here is derived from an EMBL/GenBank/DDBJ whole genome shotgun (WGS) entry which is preliminary data.</text>
</comment>
<dbReference type="GO" id="GO:0016020">
    <property type="term" value="C:membrane"/>
    <property type="evidence" value="ECO:0007669"/>
    <property type="project" value="InterPro"/>
</dbReference>
<feature type="non-terminal residue" evidence="6">
    <location>
        <position position="1"/>
    </location>
</feature>
<dbReference type="OMA" id="EMEFAIC"/>
<keyword evidence="5" id="KW-0961">Cell wall biogenesis/degradation</keyword>
<keyword evidence="3" id="KW-0808">Transferase</keyword>
<dbReference type="InterPro" id="IPR004938">
    <property type="entry name" value="XG_FTase"/>
</dbReference>
<evidence type="ECO:0000313" key="6">
    <source>
        <dbReference type="EMBL" id="GBG93261.1"/>
    </source>
</evidence>
<comment type="similarity">
    <text evidence="1">Belongs to the glycosyltransferase 37 family.</text>
</comment>
<evidence type="ECO:0000313" key="7">
    <source>
        <dbReference type="Proteomes" id="UP000265515"/>
    </source>
</evidence>
<keyword evidence="4" id="KW-0325">Glycoprotein</keyword>
<accession>A0A388MFC8</accession>
<dbReference type="Gramene" id="GBG93261">
    <property type="protein sequence ID" value="GBG93261"/>
    <property type="gene ID" value="CBR_g62248"/>
</dbReference>
<dbReference type="AlphaFoldDB" id="A0A388MFC8"/>
<dbReference type="GO" id="GO:0071555">
    <property type="term" value="P:cell wall organization"/>
    <property type="evidence" value="ECO:0007669"/>
    <property type="project" value="UniProtKB-KW"/>
</dbReference>
<protein>
    <recommendedName>
        <fullName evidence="8">Fucosyltransferase</fullName>
    </recommendedName>
</protein>
<evidence type="ECO:0000256" key="2">
    <source>
        <dbReference type="ARBA" id="ARBA00022676"/>
    </source>
</evidence>
<organism evidence="6 7">
    <name type="scientific">Chara braunii</name>
    <name type="common">Braun's stonewort</name>
    <dbReference type="NCBI Taxonomy" id="69332"/>
    <lineage>
        <taxon>Eukaryota</taxon>
        <taxon>Viridiplantae</taxon>
        <taxon>Streptophyta</taxon>
        <taxon>Charophyceae</taxon>
        <taxon>Charales</taxon>
        <taxon>Characeae</taxon>
        <taxon>Chara</taxon>
    </lineage>
</organism>
<dbReference type="Gene3D" id="3.40.50.11350">
    <property type="match status" value="1"/>
</dbReference>
<keyword evidence="7" id="KW-1185">Reference proteome</keyword>
<sequence length="356" mass="40430">FIVHQSGPWGVGNRLTALISSFLIGFLTDRIVLTTYPDFYRFYDPDGLPNIHFNTYAKQFAADPRFTAEGTSLIVQCDWGLPALLASSNLSQVWEGKHVIYLWCQDYPLPYLLGNAFYSDILRDLFPSLEPFRDFATKILVPSKAMRSAVDKFKKTNFRKHKQMIGIHVRFFKHFPARQVPLSIVYGSFAETLRLRLGLPDRDVGFFIACDSERSRAEIIAQLTVSTGKTKERKHIYFLPGDSLEKHRTFGNPGTEESAHTDLFLLASCDHLIVTFSSSFGQVAAGIGGIPAYSVISAPAEEWPKHGAWVAAGASSEPCPFLMKKVMEQKWHEPWAYRFRTLPTWVHYTQCHEYCC</sequence>
<evidence type="ECO:0000256" key="1">
    <source>
        <dbReference type="ARBA" id="ARBA00010481"/>
    </source>
</evidence>
<evidence type="ECO:0000256" key="3">
    <source>
        <dbReference type="ARBA" id="ARBA00022679"/>
    </source>
</evidence>
<dbReference type="PANTHER" id="PTHR31889:SF2">
    <property type="entry name" value="FUCOSYLTRANSFERASE 3"/>
    <property type="match status" value="1"/>
</dbReference>
<keyword evidence="2" id="KW-0328">Glycosyltransferase</keyword>
<dbReference type="EMBL" id="BFEA01001346">
    <property type="protein sequence ID" value="GBG93261.1"/>
    <property type="molecule type" value="Genomic_DNA"/>
</dbReference>
<evidence type="ECO:0000256" key="5">
    <source>
        <dbReference type="ARBA" id="ARBA00023316"/>
    </source>
</evidence>
<evidence type="ECO:0008006" key="8">
    <source>
        <dbReference type="Google" id="ProtNLM"/>
    </source>
</evidence>
<name>A0A388MFC8_CHABU</name>
<reference evidence="6 7" key="1">
    <citation type="journal article" date="2018" name="Cell">
        <title>The Chara Genome: Secondary Complexity and Implications for Plant Terrestrialization.</title>
        <authorList>
            <person name="Nishiyama T."/>
            <person name="Sakayama H."/>
            <person name="Vries J.D."/>
            <person name="Buschmann H."/>
            <person name="Saint-Marcoux D."/>
            <person name="Ullrich K.K."/>
            <person name="Haas F.B."/>
            <person name="Vanderstraeten L."/>
            <person name="Becker D."/>
            <person name="Lang D."/>
            <person name="Vosolsobe S."/>
            <person name="Rombauts S."/>
            <person name="Wilhelmsson P.K.I."/>
            <person name="Janitza P."/>
            <person name="Kern R."/>
            <person name="Heyl A."/>
            <person name="Rumpler F."/>
            <person name="Villalobos L.I.A.C."/>
            <person name="Clay J.M."/>
            <person name="Skokan R."/>
            <person name="Toyoda A."/>
            <person name="Suzuki Y."/>
            <person name="Kagoshima H."/>
            <person name="Schijlen E."/>
            <person name="Tajeshwar N."/>
            <person name="Catarino B."/>
            <person name="Hetherington A.J."/>
            <person name="Saltykova A."/>
            <person name="Bonnot C."/>
            <person name="Breuninger H."/>
            <person name="Symeonidi A."/>
            <person name="Radhakrishnan G.V."/>
            <person name="Van Nieuwerburgh F."/>
            <person name="Deforce D."/>
            <person name="Chang C."/>
            <person name="Karol K.G."/>
            <person name="Hedrich R."/>
            <person name="Ulvskov P."/>
            <person name="Glockner G."/>
            <person name="Delwiche C.F."/>
            <person name="Petrasek J."/>
            <person name="Van de Peer Y."/>
            <person name="Friml J."/>
            <person name="Beilby M."/>
            <person name="Dolan L."/>
            <person name="Kohara Y."/>
            <person name="Sugano S."/>
            <person name="Fujiyama A."/>
            <person name="Delaux P.-M."/>
            <person name="Quint M."/>
            <person name="TheiBen G."/>
            <person name="Hagemann M."/>
            <person name="Harholt J."/>
            <person name="Dunand C."/>
            <person name="Zachgo S."/>
            <person name="Langdale J."/>
            <person name="Maumus F."/>
            <person name="Straeten D.V.D."/>
            <person name="Gould S.B."/>
            <person name="Rensing S.A."/>
        </authorList>
    </citation>
    <scope>NUCLEOTIDE SEQUENCE [LARGE SCALE GENOMIC DNA]</scope>
    <source>
        <strain evidence="6 7">S276</strain>
    </source>
</reference>
<proteinExistence type="inferred from homology"/>